<feature type="transmembrane region" description="Helical" evidence="7">
    <location>
        <begin position="113"/>
        <end position="133"/>
    </location>
</feature>
<dbReference type="InterPro" id="IPR005524">
    <property type="entry name" value="DUF318"/>
</dbReference>
<evidence type="ECO:0000256" key="3">
    <source>
        <dbReference type="ARBA" id="ARBA00022475"/>
    </source>
</evidence>
<dbReference type="STRING" id="443152.MDG893_15005"/>
<evidence type="ECO:0000256" key="4">
    <source>
        <dbReference type="ARBA" id="ARBA00022692"/>
    </source>
</evidence>
<evidence type="ECO:0000313" key="8">
    <source>
        <dbReference type="EMBL" id="EDM47909.1"/>
    </source>
</evidence>
<comment type="subcellular location">
    <subcellularLocation>
        <location evidence="1">Cell membrane</location>
        <topology evidence="1">Multi-pass membrane protein</topology>
    </subcellularLocation>
</comment>
<dbReference type="EMBL" id="ABCP01000011">
    <property type="protein sequence ID" value="EDM47909.1"/>
    <property type="molecule type" value="Genomic_DNA"/>
</dbReference>
<keyword evidence="3" id="KW-1003">Cell membrane</keyword>
<sequence length="178" mass="19737">MSVIAYIKRELLDRSTLFFTALALCSGLALWWLRGEEAFRVAAYSSGMLVLMIAPIILIAMVISCYVRKLLPTKHVERWLGSESGLRGLAVAMLGGMVTPGGPFAAFPLVVGFYRAGASFEICVAYLTSWTVLGLNRVLIWELPFLGFDFVLLRLLISLPLPIIAWMLAKLLTRQRNA</sequence>
<feature type="transmembrane region" description="Helical" evidence="7">
    <location>
        <begin position="145"/>
        <end position="169"/>
    </location>
</feature>
<dbReference type="eggNOG" id="COG0701">
    <property type="taxonomic scope" value="Bacteria"/>
</dbReference>
<evidence type="ECO:0000256" key="1">
    <source>
        <dbReference type="ARBA" id="ARBA00004651"/>
    </source>
</evidence>
<proteinExistence type="inferred from homology"/>
<dbReference type="Pfam" id="PF03773">
    <property type="entry name" value="ArsP_1"/>
    <property type="match status" value="1"/>
</dbReference>
<keyword evidence="6 7" id="KW-0472">Membrane</keyword>
<evidence type="ECO:0000256" key="5">
    <source>
        <dbReference type="ARBA" id="ARBA00022989"/>
    </source>
</evidence>
<keyword evidence="5 7" id="KW-1133">Transmembrane helix</keyword>
<comment type="similarity">
    <text evidence="2">Belongs to the UPF0718 family.</text>
</comment>
<gene>
    <name evidence="8" type="ORF">MDG893_15005</name>
</gene>
<keyword evidence="4 7" id="KW-0812">Transmembrane</keyword>
<reference evidence="8 9" key="1">
    <citation type="submission" date="2007-06" db="EMBL/GenBank/DDBJ databases">
        <authorList>
            <person name="Green D."/>
            <person name="Ferriera S."/>
            <person name="Johnson J."/>
            <person name="Kravitz S."/>
            <person name="Beeson K."/>
            <person name="Sutton G."/>
            <person name="Rogers Y.-H."/>
            <person name="Friedman R."/>
            <person name="Frazier M."/>
            <person name="Venter J.C."/>
        </authorList>
    </citation>
    <scope>NUCLEOTIDE SEQUENCE [LARGE SCALE GENOMIC DNA]</scope>
    <source>
        <strain evidence="8 9">DG893</strain>
    </source>
</reference>
<evidence type="ECO:0000256" key="2">
    <source>
        <dbReference type="ARBA" id="ARBA00006386"/>
    </source>
</evidence>
<evidence type="ECO:0000256" key="7">
    <source>
        <dbReference type="SAM" id="Phobius"/>
    </source>
</evidence>
<dbReference type="AlphaFoldDB" id="A6EZZ6"/>
<evidence type="ECO:0000313" key="9">
    <source>
        <dbReference type="Proteomes" id="UP000005856"/>
    </source>
</evidence>
<accession>A6EZZ6</accession>
<protein>
    <recommendedName>
        <fullName evidence="10">Permease</fullName>
    </recommendedName>
</protein>
<keyword evidence="9" id="KW-1185">Reference proteome</keyword>
<dbReference type="RefSeq" id="WP_007153592.1">
    <property type="nucleotide sequence ID" value="NZ_ABCP01000011.1"/>
</dbReference>
<dbReference type="GO" id="GO:0005886">
    <property type="term" value="C:plasma membrane"/>
    <property type="evidence" value="ECO:0007669"/>
    <property type="project" value="UniProtKB-SubCell"/>
</dbReference>
<evidence type="ECO:0000256" key="6">
    <source>
        <dbReference type="ARBA" id="ARBA00023136"/>
    </source>
</evidence>
<evidence type="ECO:0008006" key="10">
    <source>
        <dbReference type="Google" id="ProtNLM"/>
    </source>
</evidence>
<name>A6EZZ6_9GAMM</name>
<organism evidence="8 9">
    <name type="scientific">Marinobacter algicola DG893</name>
    <dbReference type="NCBI Taxonomy" id="443152"/>
    <lineage>
        <taxon>Bacteria</taxon>
        <taxon>Pseudomonadati</taxon>
        <taxon>Pseudomonadota</taxon>
        <taxon>Gammaproteobacteria</taxon>
        <taxon>Pseudomonadales</taxon>
        <taxon>Marinobacteraceae</taxon>
        <taxon>Marinobacter</taxon>
    </lineage>
</organism>
<feature type="transmembrane region" description="Helical" evidence="7">
    <location>
        <begin position="88"/>
        <end position="107"/>
    </location>
</feature>
<comment type="caution">
    <text evidence="8">The sequence shown here is derived from an EMBL/GenBank/DDBJ whole genome shotgun (WGS) entry which is preliminary data.</text>
</comment>
<dbReference type="OrthoDB" id="5797013at2"/>
<feature type="transmembrane region" description="Helical" evidence="7">
    <location>
        <begin position="45"/>
        <end position="67"/>
    </location>
</feature>
<dbReference type="Proteomes" id="UP000005856">
    <property type="component" value="Unassembled WGS sequence"/>
</dbReference>
<feature type="transmembrane region" description="Helical" evidence="7">
    <location>
        <begin position="12"/>
        <end position="33"/>
    </location>
</feature>